<dbReference type="RefSeq" id="WP_155431341.1">
    <property type="nucleotide sequence ID" value="NZ_WNJO01000005.1"/>
</dbReference>
<comment type="caution">
    <text evidence="3">The sequence shown here is derived from an EMBL/GenBank/DDBJ whole genome shotgun (WGS) entry which is preliminary data.</text>
</comment>
<accession>A0A7X3C2P9</accession>
<evidence type="ECO:0000313" key="4">
    <source>
        <dbReference type="Proteomes" id="UP000466388"/>
    </source>
</evidence>
<evidence type="ECO:0000256" key="1">
    <source>
        <dbReference type="SAM" id="MobiDB-lite"/>
    </source>
</evidence>
<keyword evidence="2" id="KW-0472">Membrane</keyword>
<feature type="transmembrane region" description="Helical" evidence="2">
    <location>
        <begin position="12"/>
        <end position="29"/>
    </location>
</feature>
<name>A0A7X3C2P9_9LACO</name>
<protein>
    <recommendedName>
        <fullName evidence="5">Integral membrane protein</fullName>
    </recommendedName>
</protein>
<keyword evidence="4" id="KW-1185">Reference proteome</keyword>
<evidence type="ECO:0000256" key="2">
    <source>
        <dbReference type="SAM" id="Phobius"/>
    </source>
</evidence>
<keyword evidence="2" id="KW-1133">Transmembrane helix</keyword>
<proteinExistence type="predicted"/>
<evidence type="ECO:0000313" key="3">
    <source>
        <dbReference type="EMBL" id="MTV82062.1"/>
    </source>
</evidence>
<gene>
    <name evidence="3" type="ORF">GM612_05275</name>
</gene>
<feature type="region of interest" description="Disordered" evidence="1">
    <location>
        <begin position="79"/>
        <end position="111"/>
    </location>
</feature>
<feature type="transmembrane region" description="Helical" evidence="2">
    <location>
        <begin position="41"/>
        <end position="66"/>
    </location>
</feature>
<reference evidence="3 4" key="1">
    <citation type="submission" date="2019-11" db="EMBL/GenBank/DDBJ databases">
        <title>Lactobacillus sp. nov. CRM56-3, isolated from fermented tea leaves.</title>
        <authorList>
            <person name="Phuengjayaem S."/>
            <person name="Tanasupawat S."/>
        </authorList>
    </citation>
    <scope>NUCLEOTIDE SEQUENCE [LARGE SCALE GENOMIC DNA]</scope>
    <source>
        <strain evidence="3 4">CRM56-3</strain>
    </source>
</reference>
<dbReference type="EMBL" id="WNJO01000005">
    <property type="protein sequence ID" value="MTV82062.1"/>
    <property type="molecule type" value="Genomic_DNA"/>
</dbReference>
<dbReference type="AlphaFoldDB" id="A0A7X3C2P9"/>
<dbReference type="Proteomes" id="UP000466388">
    <property type="component" value="Unassembled WGS sequence"/>
</dbReference>
<feature type="compositionally biased region" description="Basic and acidic residues" evidence="1">
    <location>
        <begin position="79"/>
        <end position="101"/>
    </location>
</feature>
<keyword evidence="2" id="KW-0812">Transmembrane</keyword>
<evidence type="ECO:0008006" key="5">
    <source>
        <dbReference type="Google" id="ProtNLM"/>
    </source>
</evidence>
<feature type="compositionally biased region" description="Polar residues" evidence="1">
    <location>
        <begin position="102"/>
        <end position="111"/>
    </location>
</feature>
<organism evidence="3 4">
    <name type="scientific">Secundilactobacillus folii</name>
    <dbReference type="NCBI Taxonomy" id="2678357"/>
    <lineage>
        <taxon>Bacteria</taxon>
        <taxon>Bacillati</taxon>
        <taxon>Bacillota</taxon>
        <taxon>Bacilli</taxon>
        <taxon>Lactobacillales</taxon>
        <taxon>Lactobacillaceae</taxon>
        <taxon>Secundilactobacillus</taxon>
    </lineage>
</organism>
<sequence length="111" mass="13504">MFEKWQRLPKWFRDTMQIIVPMVILLIIYDLLSPQFTHRPYSITTLISFPFQVIVGFALVAIYNYFKIRSQEKAKAQKAEAERIERLRKEQQKRQHEENSQRNRAVQQHRN</sequence>